<name>A0A9X0QWA4_9PROT</name>
<organism evidence="3 4">
    <name type="scientific">Siccirubricoccus deserti</name>
    <dbReference type="NCBI Taxonomy" id="2013562"/>
    <lineage>
        <taxon>Bacteria</taxon>
        <taxon>Pseudomonadati</taxon>
        <taxon>Pseudomonadota</taxon>
        <taxon>Alphaproteobacteria</taxon>
        <taxon>Acetobacterales</taxon>
        <taxon>Roseomonadaceae</taxon>
        <taxon>Siccirubricoccus</taxon>
    </lineage>
</organism>
<dbReference type="PIRSF" id="PIRSF017082">
    <property type="entry name" value="YflP"/>
    <property type="match status" value="1"/>
</dbReference>
<accession>A0A9X0QWA4</accession>
<keyword evidence="4" id="KW-1185">Reference proteome</keyword>
<comment type="caution">
    <text evidence="3">The sequence shown here is derived from an EMBL/GenBank/DDBJ whole genome shotgun (WGS) entry which is preliminary data.</text>
</comment>
<dbReference type="PANTHER" id="PTHR42928">
    <property type="entry name" value="TRICARBOXYLATE-BINDING PROTEIN"/>
    <property type="match status" value="1"/>
</dbReference>
<dbReference type="SUPFAM" id="SSF53850">
    <property type="entry name" value="Periplasmic binding protein-like II"/>
    <property type="match status" value="1"/>
</dbReference>
<dbReference type="AlphaFoldDB" id="A0A9X0QWA4"/>
<dbReference type="RefSeq" id="WP_186768852.1">
    <property type="nucleotide sequence ID" value="NZ_JACOMF010000002.1"/>
</dbReference>
<dbReference type="Gene3D" id="3.40.190.150">
    <property type="entry name" value="Bordetella uptake gene, domain 1"/>
    <property type="match status" value="1"/>
</dbReference>
<protein>
    <submittedName>
        <fullName evidence="3">Tripartite tricarboxylate transporter substrate binding protein</fullName>
    </submittedName>
</protein>
<evidence type="ECO:0000313" key="4">
    <source>
        <dbReference type="Proteomes" id="UP000600101"/>
    </source>
</evidence>
<comment type="similarity">
    <text evidence="1">Belongs to the UPF0065 (bug) family.</text>
</comment>
<feature type="chain" id="PRO_5040771632" evidence="2">
    <location>
        <begin position="19"/>
        <end position="319"/>
    </location>
</feature>
<dbReference type="PANTHER" id="PTHR42928:SF5">
    <property type="entry name" value="BLR1237 PROTEIN"/>
    <property type="match status" value="1"/>
</dbReference>
<proteinExistence type="inferred from homology"/>
<dbReference type="EMBL" id="JACOMF010000002">
    <property type="protein sequence ID" value="MBC4014073.1"/>
    <property type="molecule type" value="Genomic_DNA"/>
</dbReference>
<gene>
    <name evidence="3" type="ORF">H7965_01955</name>
</gene>
<evidence type="ECO:0000256" key="1">
    <source>
        <dbReference type="ARBA" id="ARBA00006987"/>
    </source>
</evidence>
<dbReference type="Gene3D" id="3.40.190.10">
    <property type="entry name" value="Periplasmic binding protein-like II"/>
    <property type="match status" value="1"/>
</dbReference>
<evidence type="ECO:0000256" key="2">
    <source>
        <dbReference type="SAM" id="SignalP"/>
    </source>
</evidence>
<dbReference type="InterPro" id="IPR005064">
    <property type="entry name" value="BUG"/>
</dbReference>
<dbReference type="Pfam" id="PF03401">
    <property type="entry name" value="TctC"/>
    <property type="match status" value="1"/>
</dbReference>
<sequence length="319" mass="33716">MRWLFLTLALLLPGAARAADPAWPTRPLVMVVAYPPGAITDTVGRRVAERLGAALGQNVVIENRGGAGGNIAAAHVARQRGDDHTLLFTSYGNLIIAAAADLRLEFHPFRDLAPVAMVGPMSVLLLVRPGLPVQDLRGFIAHARANPGRVNFASVGIGSSYHLLIEQMQAYGRLSFTHVPYRGGAAAMTDLLGGRVDATLATVLFARPYMADNRVRAIAIGNAERSPVLPEIPTVAEAIPGAALTDGLAVMAPPTLPTAITARLNTALNGIISEPVMRDWLTKEGVTPRPGPPEALTAEMQGAADGLRHLLAEAKIRLE</sequence>
<keyword evidence="2" id="KW-0732">Signal</keyword>
<dbReference type="InterPro" id="IPR042100">
    <property type="entry name" value="Bug_dom1"/>
</dbReference>
<dbReference type="CDD" id="cd07012">
    <property type="entry name" value="PBP2_Bug_TTT"/>
    <property type="match status" value="1"/>
</dbReference>
<reference evidence="3" key="1">
    <citation type="submission" date="2020-08" db="EMBL/GenBank/DDBJ databases">
        <authorList>
            <person name="Hu Y."/>
            <person name="Nguyen S.V."/>
            <person name="Li F."/>
            <person name="Fanning S."/>
        </authorList>
    </citation>
    <scope>NUCLEOTIDE SEQUENCE</scope>
    <source>
        <strain evidence="3">SYSU D8009</strain>
    </source>
</reference>
<evidence type="ECO:0000313" key="3">
    <source>
        <dbReference type="EMBL" id="MBC4014073.1"/>
    </source>
</evidence>
<feature type="signal peptide" evidence="2">
    <location>
        <begin position="1"/>
        <end position="18"/>
    </location>
</feature>
<dbReference type="Proteomes" id="UP000600101">
    <property type="component" value="Unassembled WGS sequence"/>
</dbReference>